<dbReference type="InterPro" id="IPR047115">
    <property type="entry name" value="ARSB"/>
</dbReference>
<dbReference type="AlphaFoldDB" id="A0A8B6HD75"/>
<evidence type="ECO:0000313" key="9">
    <source>
        <dbReference type="Proteomes" id="UP000596742"/>
    </source>
</evidence>
<keyword evidence="4" id="KW-0378">Hydrolase</keyword>
<dbReference type="OrthoDB" id="103349at2759"/>
<dbReference type="Pfam" id="PF00884">
    <property type="entry name" value="Sulfatase"/>
    <property type="match status" value="1"/>
</dbReference>
<dbReference type="PROSITE" id="PS00523">
    <property type="entry name" value="SULFATASE_1"/>
    <property type="match status" value="1"/>
</dbReference>
<dbReference type="Proteomes" id="UP000596742">
    <property type="component" value="Unassembled WGS sequence"/>
</dbReference>
<evidence type="ECO:0000256" key="3">
    <source>
        <dbReference type="ARBA" id="ARBA00022723"/>
    </source>
</evidence>
<comment type="cofactor">
    <cofactor evidence="1">
        <name>Ca(2+)</name>
        <dbReference type="ChEBI" id="CHEBI:29108"/>
    </cofactor>
</comment>
<accession>A0A8B6HD75</accession>
<dbReference type="InterPro" id="IPR000917">
    <property type="entry name" value="Sulfatase_N"/>
</dbReference>
<protein>
    <recommendedName>
        <fullName evidence="7">Sulfatase N-terminal domain-containing protein</fullName>
    </recommendedName>
</protein>
<dbReference type="GO" id="GO:0008484">
    <property type="term" value="F:sulfuric ester hydrolase activity"/>
    <property type="evidence" value="ECO:0007669"/>
    <property type="project" value="InterPro"/>
</dbReference>
<dbReference type="InterPro" id="IPR024607">
    <property type="entry name" value="Sulfatase_CS"/>
</dbReference>
<evidence type="ECO:0000256" key="1">
    <source>
        <dbReference type="ARBA" id="ARBA00001913"/>
    </source>
</evidence>
<keyword evidence="6" id="KW-0325">Glycoprotein</keyword>
<keyword evidence="9" id="KW-1185">Reference proteome</keyword>
<dbReference type="PANTHER" id="PTHR10342:SF274">
    <property type="entry name" value="ARYLSULFATASE B"/>
    <property type="match status" value="1"/>
</dbReference>
<organism evidence="8 9">
    <name type="scientific">Mytilus galloprovincialis</name>
    <name type="common">Mediterranean mussel</name>
    <dbReference type="NCBI Taxonomy" id="29158"/>
    <lineage>
        <taxon>Eukaryota</taxon>
        <taxon>Metazoa</taxon>
        <taxon>Spiralia</taxon>
        <taxon>Lophotrochozoa</taxon>
        <taxon>Mollusca</taxon>
        <taxon>Bivalvia</taxon>
        <taxon>Autobranchia</taxon>
        <taxon>Pteriomorphia</taxon>
        <taxon>Mytilida</taxon>
        <taxon>Mytiloidea</taxon>
        <taxon>Mytilidae</taxon>
        <taxon>Mytilinae</taxon>
        <taxon>Mytilus</taxon>
    </lineage>
</organism>
<sequence length="97" mass="11157">MIRIAVAILCFTTTVRTKRQPNILLIIADDYGYNDIGYHGSEIKTPVLDRLAADGVKLENYYVQPICSPSRSQLMTGRYQVRCFDNLSHVLVYLWFL</sequence>
<keyword evidence="5" id="KW-0106">Calcium</keyword>
<gene>
    <name evidence="8" type="ORF">MGAL_10B019475</name>
</gene>
<dbReference type="InterPro" id="IPR017850">
    <property type="entry name" value="Alkaline_phosphatase_core_sf"/>
</dbReference>
<name>A0A8B6HD75_MYTGA</name>
<evidence type="ECO:0000256" key="5">
    <source>
        <dbReference type="ARBA" id="ARBA00022837"/>
    </source>
</evidence>
<evidence type="ECO:0000256" key="6">
    <source>
        <dbReference type="ARBA" id="ARBA00023180"/>
    </source>
</evidence>
<keyword evidence="3" id="KW-0479">Metal-binding</keyword>
<proteinExistence type="inferred from homology"/>
<evidence type="ECO:0000259" key="7">
    <source>
        <dbReference type="Pfam" id="PF00884"/>
    </source>
</evidence>
<evidence type="ECO:0000313" key="8">
    <source>
        <dbReference type="EMBL" id="VDI77591.1"/>
    </source>
</evidence>
<dbReference type="GO" id="GO:0046872">
    <property type="term" value="F:metal ion binding"/>
    <property type="evidence" value="ECO:0007669"/>
    <property type="project" value="UniProtKB-KW"/>
</dbReference>
<dbReference type="Gene3D" id="3.40.720.10">
    <property type="entry name" value="Alkaline Phosphatase, subunit A"/>
    <property type="match status" value="1"/>
</dbReference>
<comment type="similarity">
    <text evidence="2">Belongs to the sulfatase family.</text>
</comment>
<evidence type="ECO:0000256" key="4">
    <source>
        <dbReference type="ARBA" id="ARBA00022801"/>
    </source>
</evidence>
<comment type="caution">
    <text evidence="8">The sequence shown here is derived from an EMBL/GenBank/DDBJ whole genome shotgun (WGS) entry which is preliminary data.</text>
</comment>
<reference evidence="8" key="1">
    <citation type="submission" date="2018-11" db="EMBL/GenBank/DDBJ databases">
        <authorList>
            <person name="Alioto T."/>
            <person name="Alioto T."/>
        </authorList>
    </citation>
    <scope>NUCLEOTIDE SEQUENCE</scope>
</reference>
<dbReference type="EMBL" id="UYJE01009864">
    <property type="protein sequence ID" value="VDI77591.1"/>
    <property type="molecule type" value="Genomic_DNA"/>
</dbReference>
<feature type="domain" description="Sulfatase N-terminal" evidence="7">
    <location>
        <begin position="21"/>
        <end position="82"/>
    </location>
</feature>
<dbReference type="PANTHER" id="PTHR10342">
    <property type="entry name" value="ARYLSULFATASE"/>
    <property type="match status" value="1"/>
</dbReference>
<dbReference type="SUPFAM" id="SSF53649">
    <property type="entry name" value="Alkaline phosphatase-like"/>
    <property type="match status" value="1"/>
</dbReference>
<evidence type="ECO:0000256" key="2">
    <source>
        <dbReference type="ARBA" id="ARBA00008779"/>
    </source>
</evidence>